<evidence type="ECO:0000313" key="1">
    <source>
        <dbReference type="EMBL" id="KAI8530122.1"/>
    </source>
</evidence>
<reference evidence="1" key="1">
    <citation type="submission" date="2022-02" db="EMBL/GenBank/DDBJ databases">
        <title>Plant Genome Project.</title>
        <authorList>
            <person name="Zhang R.-G."/>
        </authorList>
    </citation>
    <scope>NUCLEOTIDE SEQUENCE</scope>
    <source>
        <strain evidence="1">AT1</strain>
    </source>
</reference>
<gene>
    <name evidence="1" type="ORF">RHMOL_Rhmol11G0031000</name>
</gene>
<sequence>MAGHEVALLDPLDGFSLYMLFQQAEPVFPEEEYNSDPEPIWQDPMDLDPNPLQGYTTPDYMTHFAEDDLVQEDPRVLGDHISTFSSDFDSIYDANDDPFCYIVNEAFLHPEVPYPSNRNCSIMVMDL</sequence>
<proteinExistence type="predicted"/>
<evidence type="ECO:0000313" key="2">
    <source>
        <dbReference type="Proteomes" id="UP001062846"/>
    </source>
</evidence>
<dbReference type="EMBL" id="CM046398">
    <property type="protein sequence ID" value="KAI8530122.1"/>
    <property type="molecule type" value="Genomic_DNA"/>
</dbReference>
<dbReference type="Proteomes" id="UP001062846">
    <property type="component" value="Chromosome 11"/>
</dbReference>
<organism evidence="1 2">
    <name type="scientific">Rhododendron molle</name>
    <name type="common">Chinese azalea</name>
    <name type="synonym">Azalea mollis</name>
    <dbReference type="NCBI Taxonomy" id="49168"/>
    <lineage>
        <taxon>Eukaryota</taxon>
        <taxon>Viridiplantae</taxon>
        <taxon>Streptophyta</taxon>
        <taxon>Embryophyta</taxon>
        <taxon>Tracheophyta</taxon>
        <taxon>Spermatophyta</taxon>
        <taxon>Magnoliopsida</taxon>
        <taxon>eudicotyledons</taxon>
        <taxon>Gunneridae</taxon>
        <taxon>Pentapetalae</taxon>
        <taxon>asterids</taxon>
        <taxon>Ericales</taxon>
        <taxon>Ericaceae</taxon>
        <taxon>Ericoideae</taxon>
        <taxon>Rhodoreae</taxon>
        <taxon>Rhododendron</taxon>
    </lineage>
</organism>
<name>A0ACC0LNG0_RHOML</name>
<comment type="caution">
    <text evidence="1">The sequence shown here is derived from an EMBL/GenBank/DDBJ whole genome shotgun (WGS) entry which is preliminary data.</text>
</comment>
<protein>
    <submittedName>
        <fullName evidence="1">Uncharacterized protein</fullName>
    </submittedName>
</protein>
<keyword evidence="2" id="KW-1185">Reference proteome</keyword>
<accession>A0ACC0LNG0</accession>